<dbReference type="Gene3D" id="2.60.120.10">
    <property type="entry name" value="Jelly Rolls"/>
    <property type="match status" value="1"/>
</dbReference>
<dbReference type="InterPro" id="IPR014710">
    <property type="entry name" value="RmlC-like_jellyroll"/>
</dbReference>
<dbReference type="RefSeq" id="WP_241041952.1">
    <property type="nucleotide sequence ID" value="NZ_BAAAJF010000041.1"/>
</dbReference>
<evidence type="ECO:0000313" key="2">
    <source>
        <dbReference type="EMBL" id="MCH6171145.1"/>
    </source>
</evidence>
<dbReference type="Pfam" id="PF07883">
    <property type="entry name" value="Cupin_2"/>
    <property type="match status" value="1"/>
</dbReference>
<sequence>MSSLPVPGINQQASILRPDQLPATDRGAGARTVPLVTTARGATSFLNGITSFAPGAVIGHHLHNVAESVIVLQGDAVVDIDGVRTPLHVFDTTFVPANIPHHFENASDSEPMKIFWTYASVDATRTLVESGEHSRIDEEHPGGPDGSVRIVRETARITVLPGREDAFEAAIAEAAPLFQRAKGARTFVLERSQENPREYRLVVGWESISDHTAGFRGSADVERWRGLVSDSIAGLPEVEHFHHVLTAF</sequence>
<accession>A0ABS9TRJ4</accession>
<protein>
    <submittedName>
        <fullName evidence="2">Cupin domain-containing protein</fullName>
    </submittedName>
</protein>
<organism evidence="2 3">
    <name type="scientific">Pseudonocardia alaniniphila</name>
    <dbReference type="NCBI Taxonomy" id="75291"/>
    <lineage>
        <taxon>Bacteria</taxon>
        <taxon>Bacillati</taxon>
        <taxon>Actinomycetota</taxon>
        <taxon>Actinomycetes</taxon>
        <taxon>Pseudonocardiales</taxon>
        <taxon>Pseudonocardiaceae</taxon>
        <taxon>Pseudonocardia</taxon>
    </lineage>
</organism>
<proteinExistence type="predicted"/>
<reference evidence="2 3" key="1">
    <citation type="submission" date="2022-03" db="EMBL/GenBank/DDBJ databases">
        <title>Pseudonocardia alaer sp. nov., a novel actinomycete isolated from reed forest soil.</title>
        <authorList>
            <person name="Wang L."/>
        </authorList>
    </citation>
    <scope>NUCLEOTIDE SEQUENCE [LARGE SCALE GENOMIC DNA]</scope>
    <source>
        <strain evidence="2 3">Y-16303</strain>
    </source>
</reference>
<dbReference type="EMBL" id="JAKXMK010000040">
    <property type="protein sequence ID" value="MCH6171145.1"/>
    <property type="molecule type" value="Genomic_DNA"/>
</dbReference>
<gene>
    <name evidence="2" type="ORF">MMF94_36050</name>
</gene>
<dbReference type="Gene3D" id="3.30.70.100">
    <property type="match status" value="1"/>
</dbReference>
<comment type="caution">
    <text evidence="2">The sequence shown here is derived from an EMBL/GenBank/DDBJ whole genome shotgun (WGS) entry which is preliminary data.</text>
</comment>
<dbReference type="SUPFAM" id="SSF51182">
    <property type="entry name" value="RmlC-like cupins"/>
    <property type="match status" value="1"/>
</dbReference>
<evidence type="ECO:0000313" key="3">
    <source>
        <dbReference type="Proteomes" id="UP001299970"/>
    </source>
</evidence>
<dbReference type="PROSITE" id="PS51725">
    <property type="entry name" value="ABM"/>
    <property type="match status" value="1"/>
</dbReference>
<dbReference type="InterPro" id="IPR007138">
    <property type="entry name" value="ABM_dom"/>
</dbReference>
<evidence type="ECO:0000259" key="1">
    <source>
        <dbReference type="PROSITE" id="PS51725"/>
    </source>
</evidence>
<dbReference type="InterPro" id="IPR013096">
    <property type="entry name" value="Cupin_2"/>
</dbReference>
<feature type="domain" description="ABM" evidence="1">
    <location>
        <begin position="151"/>
        <end position="241"/>
    </location>
</feature>
<dbReference type="Proteomes" id="UP001299970">
    <property type="component" value="Unassembled WGS sequence"/>
</dbReference>
<dbReference type="SUPFAM" id="SSF54909">
    <property type="entry name" value="Dimeric alpha+beta barrel"/>
    <property type="match status" value="1"/>
</dbReference>
<dbReference type="InterPro" id="IPR011051">
    <property type="entry name" value="RmlC_Cupin_sf"/>
</dbReference>
<dbReference type="InterPro" id="IPR011008">
    <property type="entry name" value="Dimeric_a/b-barrel"/>
</dbReference>
<dbReference type="Pfam" id="PF03992">
    <property type="entry name" value="ABM"/>
    <property type="match status" value="1"/>
</dbReference>
<name>A0ABS9TRJ4_9PSEU</name>
<keyword evidence="3" id="KW-1185">Reference proteome</keyword>